<dbReference type="Proteomes" id="UP000193560">
    <property type="component" value="Unassembled WGS sequence"/>
</dbReference>
<name>A0A1X2HYW3_9FUNG</name>
<dbReference type="Pfam" id="PF06985">
    <property type="entry name" value="HET"/>
    <property type="match status" value="1"/>
</dbReference>
<evidence type="ECO:0000259" key="1">
    <source>
        <dbReference type="Pfam" id="PF06985"/>
    </source>
</evidence>
<accession>A0A1X2HYW3</accession>
<dbReference type="AlphaFoldDB" id="A0A1X2HYW3"/>
<evidence type="ECO:0000313" key="2">
    <source>
        <dbReference type="EMBL" id="ORZ05652.1"/>
    </source>
</evidence>
<feature type="domain" description="Heterokaryon incompatibility" evidence="1">
    <location>
        <begin position="51"/>
        <end position="138"/>
    </location>
</feature>
<sequence length="595" mass="69236">MYVFELENIVTQEPPETPFKVVLIDIQRAAKQRELHCVETPLASSSQLTPFVALSYRWGELPEMLVDTSQDYMASVMSFHLTDLFDLCALMAQEPDLKTIPYLWLDAICVDQVNPVRRKATIYQMTAIYEQAAYIVAVPDLHREYLATSLVNSSRIISLIATYRHMIYCLIIQKEGMAATELDQQWMDSIGIPKGNLERRQWFMDTCFSKKIRCRPTATDMGDESVDAWWVRQVEEDDWKQQISQRGSDISQAMTFLTQLIVDWSSRVWVISEYQLAKKKPSGKMKYWFMLLGYSYFLGEPFFEFHFDATTRDANVGENKGTYAFQVDQSVRLFHNAMVRQLKEQSFLEMILGSKASKNEDRFYSILPLSEYRHQLISATDQKKKSIDQWHITTIVTVKVKLFEFMKALDQLTLLFLSFQQYTLILPSFATADVAWARLTEFQQYDHTNFDFSKPDQIVALSQRQLNNGSNGDKADVLSLQPKMYYRLHYNDESIQLITGVAPEDKQQQQLWHRLGLDTVHDRSWDMVCIPNDYGPAAINDPALEDMTKLLLLGNAEKNKWILYTTYSVNYWWQYNPSAWKTYDNQSTGTVFAIY</sequence>
<proteinExistence type="predicted"/>
<keyword evidence="3" id="KW-1185">Reference proteome</keyword>
<dbReference type="OrthoDB" id="2290129at2759"/>
<dbReference type="PANTHER" id="PTHR24148">
    <property type="entry name" value="ANKYRIN REPEAT DOMAIN-CONTAINING PROTEIN 39 HOMOLOG-RELATED"/>
    <property type="match status" value="1"/>
</dbReference>
<dbReference type="PANTHER" id="PTHR24148:SF64">
    <property type="entry name" value="HETEROKARYON INCOMPATIBILITY DOMAIN-CONTAINING PROTEIN"/>
    <property type="match status" value="1"/>
</dbReference>
<dbReference type="InterPro" id="IPR010730">
    <property type="entry name" value="HET"/>
</dbReference>
<protein>
    <recommendedName>
        <fullName evidence="1">Heterokaryon incompatibility domain-containing protein</fullName>
    </recommendedName>
</protein>
<evidence type="ECO:0000313" key="3">
    <source>
        <dbReference type="Proteomes" id="UP000193560"/>
    </source>
</evidence>
<comment type="caution">
    <text evidence="2">The sequence shown here is derived from an EMBL/GenBank/DDBJ whole genome shotgun (WGS) entry which is preliminary data.</text>
</comment>
<reference evidence="2 3" key="1">
    <citation type="submission" date="2016-07" db="EMBL/GenBank/DDBJ databases">
        <title>Pervasive Adenine N6-methylation of Active Genes in Fungi.</title>
        <authorList>
            <consortium name="DOE Joint Genome Institute"/>
            <person name="Mondo S.J."/>
            <person name="Dannebaum R.O."/>
            <person name="Kuo R.C."/>
            <person name="Labutti K."/>
            <person name="Haridas S."/>
            <person name="Kuo A."/>
            <person name="Salamov A."/>
            <person name="Ahrendt S.R."/>
            <person name="Lipzen A."/>
            <person name="Sullivan W."/>
            <person name="Andreopoulos W.B."/>
            <person name="Clum A."/>
            <person name="Lindquist E."/>
            <person name="Daum C."/>
            <person name="Ramamoorthy G.K."/>
            <person name="Gryganskyi A."/>
            <person name="Culley D."/>
            <person name="Magnuson J.K."/>
            <person name="James T.Y."/>
            <person name="O'Malley M.A."/>
            <person name="Stajich J.E."/>
            <person name="Spatafora J.W."/>
            <person name="Visel A."/>
            <person name="Grigoriev I.V."/>
        </authorList>
    </citation>
    <scope>NUCLEOTIDE SEQUENCE [LARGE SCALE GENOMIC DNA]</scope>
    <source>
        <strain evidence="2 3">NRRL 1336</strain>
    </source>
</reference>
<organism evidence="2 3">
    <name type="scientific">Absidia repens</name>
    <dbReference type="NCBI Taxonomy" id="90262"/>
    <lineage>
        <taxon>Eukaryota</taxon>
        <taxon>Fungi</taxon>
        <taxon>Fungi incertae sedis</taxon>
        <taxon>Mucoromycota</taxon>
        <taxon>Mucoromycotina</taxon>
        <taxon>Mucoromycetes</taxon>
        <taxon>Mucorales</taxon>
        <taxon>Cunninghamellaceae</taxon>
        <taxon>Absidia</taxon>
    </lineage>
</organism>
<gene>
    <name evidence="2" type="ORF">BCR42DRAFT_473986</name>
</gene>
<dbReference type="STRING" id="90262.A0A1X2HYW3"/>
<dbReference type="InterPro" id="IPR052895">
    <property type="entry name" value="HetReg/Transcr_Mod"/>
</dbReference>
<dbReference type="EMBL" id="MCGE01000043">
    <property type="protein sequence ID" value="ORZ05652.1"/>
    <property type="molecule type" value="Genomic_DNA"/>
</dbReference>